<feature type="region of interest" description="Disordered" evidence="1">
    <location>
        <begin position="1"/>
        <end position="92"/>
    </location>
</feature>
<keyword evidence="2" id="KW-1133">Transmembrane helix</keyword>
<protein>
    <submittedName>
        <fullName evidence="3">Uncharacterized protein</fullName>
    </submittedName>
</protein>
<dbReference type="Proteomes" id="UP000321490">
    <property type="component" value="Unassembled WGS sequence"/>
</dbReference>
<comment type="caution">
    <text evidence="3">The sequence shown here is derived from an EMBL/GenBank/DDBJ whole genome shotgun (WGS) entry which is preliminary data.</text>
</comment>
<evidence type="ECO:0000256" key="1">
    <source>
        <dbReference type="SAM" id="MobiDB-lite"/>
    </source>
</evidence>
<organism evidence="3 4">
    <name type="scientific">Modestobacter roseus</name>
    <dbReference type="NCBI Taxonomy" id="1181884"/>
    <lineage>
        <taxon>Bacteria</taxon>
        <taxon>Bacillati</taxon>
        <taxon>Actinomycetota</taxon>
        <taxon>Actinomycetes</taxon>
        <taxon>Geodermatophilales</taxon>
        <taxon>Geodermatophilaceae</taxon>
        <taxon>Modestobacter</taxon>
    </lineage>
</organism>
<keyword evidence="2" id="KW-0812">Transmembrane</keyword>
<accession>A0A562ITN7</accession>
<reference evidence="3 4" key="1">
    <citation type="submission" date="2019-07" db="EMBL/GenBank/DDBJ databases">
        <title>R&amp;d 2014.</title>
        <authorList>
            <person name="Klenk H.-P."/>
        </authorList>
    </citation>
    <scope>NUCLEOTIDE SEQUENCE [LARGE SCALE GENOMIC DNA]</scope>
    <source>
        <strain evidence="3 4">DSM 45764</strain>
    </source>
</reference>
<dbReference type="EMBL" id="VLKF01000001">
    <property type="protein sequence ID" value="TWH74292.1"/>
    <property type="molecule type" value="Genomic_DNA"/>
</dbReference>
<dbReference type="RefSeq" id="WP_194290526.1">
    <property type="nucleotide sequence ID" value="NZ_ML762514.1"/>
</dbReference>
<feature type="transmembrane region" description="Helical" evidence="2">
    <location>
        <begin position="100"/>
        <end position="121"/>
    </location>
</feature>
<keyword evidence="4" id="KW-1185">Reference proteome</keyword>
<feature type="transmembrane region" description="Helical" evidence="2">
    <location>
        <begin position="212"/>
        <end position="232"/>
    </location>
</feature>
<gene>
    <name evidence="3" type="ORF">JD78_02827</name>
</gene>
<feature type="compositionally biased region" description="Basic and acidic residues" evidence="1">
    <location>
        <begin position="13"/>
        <end position="27"/>
    </location>
</feature>
<name>A0A562ITN7_9ACTN</name>
<evidence type="ECO:0000313" key="4">
    <source>
        <dbReference type="Proteomes" id="UP000321490"/>
    </source>
</evidence>
<evidence type="ECO:0000313" key="3">
    <source>
        <dbReference type="EMBL" id="TWH74292.1"/>
    </source>
</evidence>
<dbReference type="AlphaFoldDB" id="A0A562ITN7"/>
<proteinExistence type="predicted"/>
<feature type="transmembrane region" description="Helical" evidence="2">
    <location>
        <begin position="179"/>
        <end position="200"/>
    </location>
</feature>
<feature type="transmembrane region" description="Helical" evidence="2">
    <location>
        <begin position="151"/>
        <end position="172"/>
    </location>
</feature>
<evidence type="ECO:0000256" key="2">
    <source>
        <dbReference type="SAM" id="Phobius"/>
    </source>
</evidence>
<sequence>MSEPGPNGSSAWRGDRPTPEPLADRPTEVVQPAERWPATAGSGPAPSWPQTAPVAVQHPADEPHDAWRTGATAAGSWPDDADGQPDADDRPAVCRRPDTLAGLLLLLAGVAAGLSLLVVWVNGGETGLELVDAGLADLTGDAGQLAEQLTWAPLAVVFGGAVLFVLGLLLFVPARSHRFLGALALVVALVVTAGVLVPLADANWDLQRWAVGAWFAVAAAGLGVLGGLKALVTGPRTR</sequence>
<keyword evidence="2" id="KW-0472">Membrane</keyword>